<dbReference type="InterPro" id="IPR035902">
    <property type="entry name" value="Nuc_phospho_transferase"/>
</dbReference>
<protein>
    <recommendedName>
        <fullName evidence="9">Anthranilate phosphoribosyltransferase</fullName>
        <ecNumber evidence="9">2.4.2.18</ecNumber>
    </recommendedName>
</protein>
<evidence type="ECO:0000256" key="7">
    <source>
        <dbReference type="ARBA" id="ARBA00052328"/>
    </source>
</evidence>
<feature type="binding site" evidence="9">
    <location>
        <begin position="89"/>
        <end position="92"/>
    </location>
    <ligand>
        <name>5-phospho-alpha-D-ribose 1-diphosphate</name>
        <dbReference type="ChEBI" id="CHEBI:58017"/>
    </ligand>
</feature>
<evidence type="ECO:0000256" key="6">
    <source>
        <dbReference type="ARBA" id="ARBA00023141"/>
    </source>
</evidence>
<dbReference type="Pfam" id="PF02885">
    <property type="entry name" value="Glycos_trans_3N"/>
    <property type="match status" value="1"/>
</dbReference>
<feature type="binding site" evidence="9">
    <location>
        <position position="79"/>
    </location>
    <ligand>
        <name>5-phospho-alpha-D-ribose 1-diphosphate</name>
        <dbReference type="ChEBI" id="CHEBI:58017"/>
    </ligand>
</feature>
<feature type="domain" description="Glycosyl transferase family 3 N-terminal" evidence="11">
    <location>
        <begin position="2"/>
        <end position="63"/>
    </location>
</feature>
<dbReference type="HAMAP" id="MF_00211">
    <property type="entry name" value="TrpD"/>
    <property type="match status" value="1"/>
</dbReference>
<dbReference type="GO" id="GO:0005829">
    <property type="term" value="C:cytosol"/>
    <property type="evidence" value="ECO:0007669"/>
    <property type="project" value="TreeGrafter"/>
</dbReference>
<dbReference type="Gene3D" id="3.40.1030.10">
    <property type="entry name" value="Nucleoside phosphorylase/phosphoribosyltransferase catalytic domain"/>
    <property type="match status" value="1"/>
</dbReference>
<evidence type="ECO:0000313" key="12">
    <source>
        <dbReference type="EMBL" id="MCG3419264.1"/>
    </source>
</evidence>
<feature type="binding site" evidence="9">
    <location>
        <position position="110"/>
    </location>
    <ligand>
        <name>anthranilate</name>
        <dbReference type="ChEBI" id="CHEBI:16567"/>
        <label>1</label>
    </ligand>
</feature>
<evidence type="ECO:0000259" key="10">
    <source>
        <dbReference type="Pfam" id="PF00591"/>
    </source>
</evidence>
<gene>
    <name evidence="9 12" type="primary">trpD</name>
    <name evidence="12" type="ORF">K3T81_08880</name>
</gene>
<dbReference type="InterPro" id="IPR017459">
    <property type="entry name" value="Glycosyl_Trfase_fam3_N_dom"/>
</dbReference>
<evidence type="ECO:0000256" key="4">
    <source>
        <dbReference type="ARBA" id="ARBA00022679"/>
    </source>
</evidence>
<organism evidence="12 13">
    <name type="scientific">Oceanobacillus jordanicus</name>
    <dbReference type="NCBI Taxonomy" id="2867266"/>
    <lineage>
        <taxon>Bacteria</taxon>
        <taxon>Bacillati</taxon>
        <taxon>Bacillota</taxon>
        <taxon>Bacilli</taxon>
        <taxon>Bacillales</taxon>
        <taxon>Bacillaceae</taxon>
        <taxon>Oceanobacillus</taxon>
    </lineage>
</organism>
<feature type="domain" description="Glycosyl transferase family 3" evidence="10">
    <location>
        <begin position="73"/>
        <end position="323"/>
    </location>
</feature>
<dbReference type="FunFam" id="3.40.1030.10:FF:000002">
    <property type="entry name" value="Anthranilate phosphoribosyltransferase"/>
    <property type="match status" value="1"/>
</dbReference>
<comment type="cofactor">
    <cofactor evidence="9">
        <name>Mg(2+)</name>
        <dbReference type="ChEBI" id="CHEBI:18420"/>
    </cofactor>
    <text evidence="9">Binds 2 magnesium ions per monomer.</text>
</comment>
<feature type="binding site" evidence="9">
    <location>
        <position position="225"/>
    </location>
    <ligand>
        <name>Mg(2+)</name>
        <dbReference type="ChEBI" id="CHEBI:18420"/>
        <label>2</label>
    </ligand>
</feature>
<dbReference type="RefSeq" id="WP_238019464.1">
    <property type="nucleotide sequence ID" value="NZ_JAIFZM010000006.1"/>
</dbReference>
<dbReference type="EMBL" id="JAIFZM010000006">
    <property type="protein sequence ID" value="MCG3419264.1"/>
    <property type="molecule type" value="Genomic_DNA"/>
</dbReference>
<comment type="similarity">
    <text evidence="8">In the C-terminal section; belongs to the anthranilate phosphoribosyltransferase family.</text>
</comment>
<dbReference type="AlphaFoldDB" id="A0AAW5B6V9"/>
<keyword evidence="5 9" id="KW-0822">Tryptophan biosynthesis</keyword>
<reference evidence="12 13" key="1">
    <citation type="journal article" date="2022" name="Evol. Bioinform. Online">
        <title>Draft Genome Sequence of Oceanobacillus jordanicus Strain GSFE11, a Halotolerant Plant Growth-Promoting Bacterial Endophyte Isolated From the Jordan Valley.</title>
        <authorList>
            <person name="Alhindi T."/>
            <person name="Albdaiwi R."/>
        </authorList>
    </citation>
    <scope>NUCLEOTIDE SEQUENCE [LARGE SCALE GENOMIC DNA]</scope>
    <source>
        <strain evidence="12 13">GSFE11</strain>
    </source>
</reference>
<dbReference type="GO" id="GO:0000162">
    <property type="term" value="P:L-tryptophan biosynthetic process"/>
    <property type="evidence" value="ECO:0007669"/>
    <property type="project" value="UniProtKB-UniRule"/>
</dbReference>
<evidence type="ECO:0000256" key="3">
    <source>
        <dbReference type="ARBA" id="ARBA00022676"/>
    </source>
</evidence>
<name>A0AAW5B6V9_9BACI</name>
<dbReference type="Proteomes" id="UP001199631">
    <property type="component" value="Unassembled WGS sequence"/>
</dbReference>
<evidence type="ECO:0000256" key="8">
    <source>
        <dbReference type="ARBA" id="ARBA00061188"/>
    </source>
</evidence>
<dbReference type="PANTHER" id="PTHR43285">
    <property type="entry name" value="ANTHRANILATE PHOSPHORIBOSYLTRANSFERASE"/>
    <property type="match status" value="1"/>
</dbReference>
<feature type="binding site" evidence="9">
    <location>
        <position position="119"/>
    </location>
    <ligand>
        <name>5-phospho-alpha-D-ribose 1-diphosphate</name>
        <dbReference type="ChEBI" id="CHEBI:58017"/>
    </ligand>
</feature>
<comment type="similarity">
    <text evidence="9">Belongs to the anthranilate phosphoribosyltransferase family.</text>
</comment>
<comment type="caution">
    <text evidence="9">Lacks conserved residue(s) required for the propagation of feature annotation.</text>
</comment>
<dbReference type="InterPro" id="IPR005940">
    <property type="entry name" value="Anthranilate_Pribosyl_Tfrase"/>
</dbReference>
<feature type="binding site" evidence="9">
    <location>
        <position position="165"/>
    </location>
    <ligand>
        <name>anthranilate</name>
        <dbReference type="ChEBI" id="CHEBI:16567"/>
        <label>2</label>
    </ligand>
</feature>
<dbReference type="Pfam" id="PF00591">
    <property type="entry name" value="Glycos_transf_3"/>
    <property type="match status" value="1"/>
</dbReference>
<evidence type="ECO:0000256" key="5">
    <source>
        <dbReference type="ARBA" id="ARBA00022822"/>
    </source>
</evidence>
<accession>A0AAW5B6V9</accession>
<dbReference type="EC" id="2.4.2.18" evidence="9"/>
<comment type="catalytic activity">
    <reaction evidence="7 9">
        <text>N-(5-phospho-beta-D-ribosyl)anthranilate + diphosphate = 5-phospho-alpha-D-ribose 1-diphosphate + anthranilate</text>
        <dbReference type="Rhea" id="RHEA:11768"/>
        <dbReference type="ChEBI" id="CHEBI:16567"/>
        <dbReference type="ChEBI" id="CHEBI:18277"/>
        <dbReference type="ChEBI" id="CHEBI:33019"/>
        <dbReference type="ChEBI" id="CHEBI:58017"/>
        <dbReference type="EC" id="2.4.2.18"/>
    </reaction>
</comment>
<feature type="binding site" evidence="9">
    <location>
        <position position="224"/>
    </location>
    <ligand>
        <name>Mg(2+)</name>
        <dbReference type="ChEBI" id="CHEBI:18420"/>
        <label>2</label>
    </ligand>
</feature>
<keyword evidence="4 9" id="KW-0808">Transferase</keyword>
<keyword evidence="6 9" id="KW-0057">Aromatic amino acid biosynthesis</keyword>
<feature type="binding site" evidence="9">
    <location>
        <position position="91"/>
    </location>
    <ligand>
        <name>Mg(2+)</name>
        <dbReference type="ChEBI" id="CHEBI:18420"/>
        <label>1</label>
    </ligand>
</feature>
<feature type="binding site" evidence="9">
    <location>
        <position position="79"/>
    </location>
    <ligand>
        <name>anthranilate</name>
        <dbReference type="ChEBI" id="CHEBI:16567"/>
        <label>1</label>
    </ligand>
</feature>
<feature type="binding site" evidence="9">
    <location>
        <begin position="82"/>
        <end position="83"/>
    </location>
    <ligand>
        <name>5-phospho-alpha-D-ribose 1-diphosphate</name>
        <dbReference type="ChEBI" id="CHEBI:58017"/>
    </ligand>
</feature>
<dbReference type="InterPro" id="IPR036320">
    <property type="entry name" value="Glycosyl_Trfase_fam3_N_dom_sf"/>
</dbReference>
<comment type="function">
    <text evidence="9">Catalyzes the transfer of the phosphoribosyl group of 5-phosphorylribose-1-pyrophosphate (PRPP) to anthranilate to yield N-(5'-phosphoribosyl)-anthranilate (PRA).</text>
</comment>
<keyword evidence="3 9" id="KW-0328">Glycosyltransferase</keyword>
<keyword evidence="9" id="KW-0479">Metal-binding</keyword>
<sequence>MKQYLEKLINQENLTTEEIQVVMTSCINGSVSEAEIASFLTALRVKGETPEEIAGMVEVIRSHSTFNGTRIANVMDNCGTGGDQSNSFNISTTAAFVIAGAGIPVAKHGNRSISSKTGSADVLEHLGVSLSFSKEHVEEMLTENNIAFLFAPHVHAGLKPFSKVRKDLGLPTVFNLIGPLTNPVQLDTQLLGVYRRDMLPMLAEALKKLGRRRALVVNGAGYMDEASLAGENHLVLLEEGNVTSFTLHPEEVGLPVVPNEKIQGGSAADNAEITQQVLRGIPGPYLDTVLLNAGLGLYANGAAGTIRESVELARESIQSGAALERLENLVSYSRKLIGEVVS</sequence>
<comment type="caution">
    <text evidence="12">The sequence shown here is derived from an EMBL/GenBank/DDBJ whole genome shotgun (WGS) entry which is preliminary data.</text>
</comment>
<keyword evidence="2 9" id="KW-0028">Amino-acid biosynthesis</keyword>
<dbReference type="PANTHER" id="PTHR43285:SF2">
    <property type="entry name" value="ANTHRANILATE PHOSPHORIBOSYLTRANSFERASE"/>
    <property type="match status" value="1"/>
</dbReference>
<dbReference type="SUPFAM" id="SSF52418">
    <property type="entry name" value="Nucleoside phosphorylase/phosphoribosyltransferase catalytic domain"/>
    <property type="match status" value="1"/>
</dbReference>
<proteinExistence type="inferred from homology"/>
<feature type="binding site" evidence="9">
    <location>
        <begin position="107"/>
        <end position="115"/>
    </location>
    <ligand>
        <name>5-phospho-alpha-D-ribose 1-diphosphate</name>
        <dbReference type="ChEBI" id="CHEBI:58017"/>
    </ligand>
</feature>
<feature type="binding site" evidence="9">
    <location>
        <position position="87"/>
    </location>
    <ligand>
        <name>5-phospho-alpha-D-ribose 1-diphosphate</name>
        <dbReference type="ChEBI" id="CHEBI:58017"/>
    </ligand>
</feature>
<dbReference type="InterPro" id="IPR000312">
    <property type="entry name" value="Glycosyl_Trfase_fam3"/>
</dbReference>
<comment type="pathway">
    <text evidence="1 9">Amino-acid biosynthesis; L-tryptophan biosynthesis; L-tryptophan from chorismate: step 2/5.</text>
</comment>
<evidence type="ECO:0000313" key="13">
    <source>
        <dbReference type="Proteomes" id="UP001199631"/>
    </source>
</evidence>
<dbReference type="NCBIfam" id="TIGR01245">
    <property type="entry name" value="trpD"/>
    <property type="match status" value="1"/>
</dbReference>
<dbReference type="Gene3D" id="1.20.970.10">
    <property type="entry name" value="Transferase, Pyrimidine Nucleoside Phosphorylase, Chain C"/>
    <property type="match status" value="1"/>
</dbReference>
<evidence type="ECO:0000256" key="2">
    <source>
        <dbReference type="ARBA" id="ARBA00022605"/>
    </source>
</evidence>
<evidence type="ECO:0000256" key="1">
    <source>
        <dbReference type="ARBA" id="ARBA00004907"/>
    </source>
</evidence>
<feature type="binding site" evidence="9">
    <location>
        <position position="225"/>
    </location>
    <ligand>
        <name>Mg(2+)</name>
        <dbReference type="ChEBI" id="CHEBI:18420"/>
        <label>1</label>
    </ligand>
</feature>
<evidence type="ECO:0000259" key="11">
    <source>
        <dbReference type="Pfam" id="PF02885"/>
    </source>
</evidence>
<comment type="subunit">
    <text evidence="9">Homodimer.</text>
</comment>
<dbReference type="SUPFAM" id="SSF47648">
    <property type="entry name" value="Nucleoside phosphorylase/phosphoribosyltransferase N-terminal domain"/>
    <property type="match status" value="1"/>
</dbReference>
<dbReference type="GO" id="GO:0004048">
    <property type="term" value="F:anthranilate phosphoribosyltransferase activity"/>
    <property type="evidence" value="ECO:0007669"/>
    <property type="project" value="UniProtKB-UniRule"/>
</dbReference>
<dbReference type="GO" id="GO:0000287">
    <property type="term" value="F:magnesium ion binding"/>
    <property type="evidence" value="ECO:0007669"/>
    <property type="project" value="UniProtKB-UniRule"/>
</dbReference>
<keyword evidence="9" id="KW-0460">Magnesium</keyword>
<evidence type="ECO:0000256" key="9">
    <source>
        <dbReference type="HAMAP-Rule" id="MF_00211"/>
    </source>
</evidence>
<keyword evidence="13" id="KW-1185">Reference proteome</keyword>